<gene>
    <name evidence="4" type="ORF">BDW59DRAFT_178695</name>
</gene>
<feature type="region of interest" description="Disordered" evidence="2">
    <location>
        <begin position="1"/>
        <end position="43"/>
    </location>
</feature>
<evidence type="ECO:0000313" key="4">
    <source>
        <dbReference type="EMBL" id="KAL2828785.1"/>
    </source>
</evidence>
<comment type="caution">
    <text evidence="4">The sequence shown here is derived from an EMBL/GenBank/DDBJ whole genome shotgun (WGS) entry which is preliminary data.</text>
</comment>
<feature type="compositionally biased region" description="Basic and acidic residues" evidence="2">
    <location>
        <begin position="14"/>
        <end position="37"/>
    </location>
</feature>
<keyword evidence="1" id="KW-0862">Zinc</keyword>
<evidence type="ECO:0000313" key="5">
    <source>
        <dbReference type="Proteomes" id="UP001610335"/>
    </source>
</evidence>
<dbReference type="Proteomes" id="UP001610335">
    <property type="component" value="Unassembled WGS sequence"/>
</dbReference>
<feature type="domain" description="SWIM-type" evidence="3">
    <location>
        <begin position="111"/>
        <end position="153"/>
    </location>
</feature>
<evidence type="ECO:0000256" key="2">
    <source>
        <dbReference type="SAM" id="MobiDB-lite"/>
    </source>
</evidence>
<keyword evidence="1" id="KW-0479">Metal-binding</keyword>
<evidence type="ECO:0000256" key="1">
    <source>
        <dbReference type="PROSITE-ProRule" id="PRU00325"/>
    </source>
</evidence>
<dbReference type="InterPro" id="IPR007527">
    <property type="entry name" value="Znf_SWIM"/>
</dbReference>
<dbReference type="EMBL" id="JBFXLS010000019">
    <property type="protein sequence ID" value="KAL2828785.1"/>
    <property type="molecule type" value="Genomic_DNA"/>
</dbReference>
<proteinExistence type="predicted"/>
<sequence length="493" mass="55280">MSAPTGQFGALSIRGDRERSAGSETASARRERERDRAINTNTNTARGREMADDDMSAVRSSSGLVYDVALSGLDLETRSRALLALTTEFEVLFCGPSRTGARYEFVLEERVRVHICLDDDDDAEGRYTCSCAVFRGASDVACQHIFWLLDQLQAQFVSPPIPLKILLSSNGHAQGFTRVEQLLSDPPLLETIAKRLNWPYIRSPAEGGLSRTQRVRDILSAFTTDILPEEFRLDLVDEEDEEERLGRVSPSQRTPEQCVVQSDFEATAFRLAVHDDNVFASLCKAMPPGACAAIYFDKVLKRSRTLLSNFDQYCQTYEHPRKATASGSLDVHIVLEDLRTHVRSIQQNIMSRTPHGIQGALKVLITLLEEISNRNKDALDVNRHGRTSFANEDEDHRNLWHQLIGKTEETGNYYFILNTLENLSAEDLHQFKDRLRNILHKNEVHRAPRGYILKLGAIVRAAEAGETNTTSTNLGRKRSAKGEGAEGAPKRLR</sequence>
<reference evidence="4 5" key="1">
    <citation type="submission" date="2024-07" db="EMBL/GenBank/DDBJ databases">
        <title>Section-level genome sequencing and comparative genomics of Aspergillus sections Usti and Cavernicolus.</title>
        <authorList>
            <consortium name="Lawrence Berkeley National Laboratory"/>
            <person name="Nybo J.L."/>
            <person name="Vesth T.C."/>
            <person name="Theobald S."/>
            <person name="Frisvad J.C."/>
            <person name="Larsen T.O."/>
            <person name="Kjaerboelling I."/>
            <person name="Rothschild-Mancinelli K."/>
            <person name="Lyhne E.K."/>
            <person name="Kogle M.E."/>
            <person name="Barry K."/>
            <person name="Clum A."/>
            <person name="Na H."/>
            <person name="Ledsgaard L."/>
            <person name="Lin J."/>
            <person name="Lipzen A."/>
            <person name="Kuo A."/>
            <person name="Riley R."/>
            <person name="Mondo S."/>
            <person name="LaButti K."/>
            <person name="Haridas S."/>
            <person name="Pangalinan J."/>
            <person name="Salamov A.A."/>
            <person name="Simmons B.A."/>
            <person name="Magnuson J.K."/>
            <person name="Chen J."/>
            <person name="Drula E."/>
            <person name="Henrissat B."/>
            <person name="Wiebenga A."/>
            <person name="Lubbers R.J."/>
            <person name="Gomes A.C."/>
            <person name="Makela M.R."/>
            <person name="Stajich J."/>
            <person name="Grigoriev I.V."/>
            <person name="Mortensen U.H."/>
            <person name="De vries R.P."/>
            <person name="Baker S.E."/>
            <person name="Andersen M.R."/>
        </authorList>
    </citation>
    <scope>NUCLEOTIDE SEQUENCE [LARGE SCALE GENOMIC DNA]</scope>
    <source>
        <strain evidence="4 5">CBS 600.67</strain>
    </source>
</reference>
<keyword evidence="1" id="KW-0863">Zinc-finger</keyword>
<organism evidence="4 5">
    <name type="scientific">Aspergillus cavernicola</name>
    <dbReference type="NCBI Taxonomy" id="176166"/>
    <lineage>
        <taxon>Eukaryota</taxon>
        <taxon>Fungi</taxon>
        <taxon>Dikarya</taxon>
        <taxon>Ascomycota</taxon>
        <taxon>Pezizomycotina</taxon>
        <taxon>Eurotiomycetes</taxon>
        <taxon>Eurotiomycetidae</taxon>
        <taxon>Eurotiales</taxon>
        <taxon>Aspergillaceae</taxon>
        <taxon>Aspergillus</taxon>
        <taxon>Aspergillus subgen. Nidulantes</taxon>
    </lineage>
</organism>
<dbReference type="PROSITE" id="PS50966">
    <property type="entry name" value="ZF_SWIM"/>
    <property type="match status" value="1"/>
</dbReference>
<feature type="region of interest" description="Disordered" evidence="2">
    <location>
        <begin position="466"/>
        <end position="493"/>
    </location>
</feature>
<name>A0ABR4ILY5_9EURO</name>
<protein>
    <recommendedName>
        <fullName evidence="3">SWIM-type domain-containing protein</fullName>
    </recommendedName>
</protein>
<accession>A0ABR4ILY5</accession>
<evidence type="ECO:0000259" key="3">
    <source>
        <dbReference type="PROSITE" id="PS50966"/>
    </source>
</evidence>
<keyword evidence="5" id="KW-1185">Reference proteome</keyword>